<dbReference type="Pfam" id="PF00226">
    <property type="entry name" value="DnaJ"/>
    <property type="match status" value="1"/>
</dbReference>
<dbReference type="InterPro" id="IPR001623">
    <property type="entry name" value="DnaJ_domain"/>
</dbReference>
<evidence type="ECO:0000313" key="3">
    <source>
        <dbReference type="Proteomes" id="UP000281647"/>
    </source>
</evidence>
<dbReference type="Proteomes" id="UP000281647">
    <property type="component" value="Unassembled WGS sequence"/>
</dbReference>
<keyword evidence="3" id="KW-1185">Reference proteome</keyword>
<dbReference type="Gene3D" id="1.10.287.110">
    <property type="entry name" value="DnaJ domain"/>
    <property type="match status" value="1"/>
</dbReference>
<gene>
    <name evidence="2" type="ORF">EET67_08460</name>
</gene>
<feature type="domain" description="J" evidence="1">
    <location>
        <begin position="2"/>
        <end position="68"/>
    </location>
</feature>
<sequence length="81" mass="9721">MDLYDVLLVTRDASPEEIEVAYSRRMAQLDRKGMVGFILRKLNFSENVIYAYNILSNSCTRKDYDRSPWKYRDMCDRYFGF</sequence>
<dbReference type="SUPFAM" id="SSF46565">
    <property type="entry name" value="Chaperone J-domain"/>
    <property type="match status" value="1"/>
</dbReference>
<dbReference type="PROSITE" id="PS50076">
    <property type="entry name" value="DNAJ_2"/>
    <property type="match status" value="1"/>
</dbReference>
<name>A0A432V7S5_9HYPH</name>
<protein>
    <recommendedName>
        <fullName evidence="1">J domain-containing protein</fullName>
    </recommendedName>
</protein>
<dbReference type="AlphaFoldDB" id="A0A432V7S5"/>
<reference evidence="2 3" key="1">
    <citation type="submission" date="2018-11" db="EMBL/GenBank/DDBJ databases">
        <title>Pseudaminobacter arsenicus sp. nov., an arsenic-resistant bacterium isolated from arsenic-rich aquifers.</title>
        <authorList>
            <person name="Mu Y."/>
        </authorList>
    </citation>
    <scope>NUCLEOTIDE SEQUENCE [LARGE SCALE GENOMIC DNA]</scope>
    <source>
        <strain evidence="2 3">CB3</strain>
    </source>
</reference>
<organism evidence="2 3">
    <name type="scientific">Borborobacter arsenicus</name>
    <dbReference type="NCBI Taxonomy" id="1851146"/>
    <lineage>
        <taxon>Bacteria</taxon>
        <taxon>Pseudomonadati</taxon>
        <taxon>Pseudomonadota</taxon>
        <taxon>Alphaproteobacteria</taxon>
        <taxon>Hyphomicrobiales</taxon>
        <taxon>Phyllobacteriaceae</taxon>
        <taxon>Borborobacter</taxon>
    </lineage>
</organism>
<dbReference type="InterPro" id="IPR036869">
    <property type="entry name" value="J_dom_sf"/>
</dbReference>
<comment type="caution">
    <text evidence="2">The sequence shown here is derived from an EMBL/GenBank/DDBJ whole genome shotgun (WGS) entry which is preliminary data.</text>
</comment>
<proteinExistence type="predicted"/>
<dbReference type="EMBL" id="RKST01000007">
    <property type="protein sequence ID" value="RUM98133.1"/>
    <property type="molecule type" value="Genomic_DNA"/>
</dbReference>
<accession>A0A432V7S5</accession>
<evidence type="ECO:0000313" key="2">
    <source>
        <dbReference type="EMBL" id="RUM98133.1"/>
    </source>
</evidence>
<evidence type="ECO:0000259" key="1">
    <source>
        <dbReference type="PROSITE" id="PS50076"/>
    </source>
</evidence>
<dbReference type="OrthoDB" id="8559002at2"/>